<dbReference type="Gene3D" id="3.40.50.300">
    <property type="entry name" value="P-loop containing nucleotide triphosphate hydrolases"/>
    <property type="match status" value="2"/>
</dbReference>
<feature type="compositionally biased region" description="Polar residues" evidence="7">
    <location>
        <begin position="412"/>
        <end position="425"/>
    </location>
</feature>
<feature type="domain" description="Helicase ATP-binding" evidence="8">
    <location>
        <begin position="33"/>
        <end position="208"/>
    </location>
</feature>
<evidence type="ECO:0000259" key="9">
    <source>
        <dbReference type="PROSITE" id="PS51194"/>
    </source>
</evidence>
<proteinExistence type="inferred from homology"/>
<evidence type="ECO:0000256" key="5">
    <source>
        <dbReference type="ARBA" id="ARBA00038437"/>
    </source>
</evidence>
<evidence type="ECO:0000313" key="11">
    <source>
        <dbReference type="EMBL" id="MFC5069037.1"/>
    </source>
</evidence>
<accession>A0ABV9Z3B7</accession>
<feature type="domain" description="Helicase C-terminal" evidence="9">
    <location>
        <begin position="231"/>
        <end position="379"/>
    </location>
</feature>
<dbReference type="PROSITE" id="PS51195">
    <property type="entry name" value="Q_MOTIF"/>
    <property type="match status" value="1"/>
</dbReference>
<protein>
    <submittedName>
        <fullName evidence="11">DEAD/DEAH box helicase</fullName>
        <ecNumber evidence="11">3.6.4.-</ecNumber>
    </submittedName>
</protein>
<dbReference type="Pfam" id="PF00271">
    <property type="entry name" value="Helicase_C"/>
    <property type="match status" value="1"/>
</dbReference>
<dbReference type="InterPro" id="IPR014001">
    <property type="entry name" value="Helicase_ATP-bd"/>
</dbReference>
<evidence type="ECO:0000259" key="10">
    <source>
        <dbReference type="PROSITE" id="PS51195"/>
    </source>
</evidence>
<dbReference type="GO" id="GO:0004386">
    <property type="term" value="F:helicase activity"/>
    <property type="evidence" value="ECO:0007669"/>
    <property type="project" value="UniProtKB-KW"/>
</dbReference>
<dbReference type="PANTHER" id="PTHR47959:SF13">
    <property type="entry name" value="ATP-DEPENDENT RNA HELICASE RHLE"/>
    <property type="match status" value="1"/>
</dbReference>
<keyword evidence="12" id="KW-1185">Reference proteome</keyword>
<dbReference type="SMART" id="SM00487">
    <property type="entry name" value="DEXDc"/>
    <property type="match status" value="1"/>
</dbReference>
<dbReference type="CDD" id="cd00268">
    <property type="entry name" value="DEADc"/>
    <property type="match status" value="1"/>
</dbReference>
<evidence type="ECO:0000256" key="7">
    <source>
        <dbReference type="SAM" id="MobiDB-lite"/>
    </source>
</evidence>
<dbReference type="PROSITE" id="PS51192">
    <property type="entry name" value="HELICASE_ATP_BIND_1"/>
    <property type="match status" value="1"/>
</dbReference>
<dbReference type="InterPro" id="IPR011545">
    <property type="entry name" value="DEAD/DEAH_box_helicase_dom"/>
</dbReference>
<evidence type="ECO:0000256" key="2">
    <source>
        <dbReference type="ARBA" id="ARBA00022801"/>
    </source>
</evidence>
<evidence type="ECO:0000256" key="6">
    <source>
        <dbReference type="PROSITE-ProRule" id="PRU00552"/>
    </source>
</evidence>
<dbReference type="InterPro" id="IPR050079">
    <property type="entry name" value="DEAD_box_RNA_helicase"/>
</dbReference>
<dbReference type="InterPro" id="IPR014014">
    <property type="entry name" value="RNA_helicase_DEAD_Q_motif"/>
</dbReference>
<feature type="region of interest" description="Disordered" evidence="7">
    <location>
        <begin position="376"/>
        <end position="484"/>
    </location>
</feature>
<dbReference type="CDD" id="cd18787">
    <property type="entry name" value="SF2_C_DEAD"/>
    <property type="match status" value="1"/>
</dbReference>
<dbReference type="PANTHER" id="PTHR47959">
    <property type="entry name" value="ATP-DEPENDENT RNA HELICASE RHLE-RELATED"/>
    <property type="match status" value="1"/>
</dbReference>
<evidence type="ECO:0000313" key="12">
    <source>
        <dbReference type="Proteomes" id="UP001595796"/>
    </source>
</evidence>
<keyword evidence="1" id="KW-0547">Nucleotide-binding</keyword>
<dbReference type="GO" id="GO:0016787">
    <property type="term" value="F:hydrolase activity"/>
    <property type="evidence" value="ECO:0007669"/>
    <property type="project" value="UniProtKB-KW"/>
</dbReference>
<feature type="domain" description="DEAD-box RNA helicase Q" evidence="10">
    <location>
        <begin position="2"/>
        <end position="30"/>
    </location>
</feature>
<evidence type="ECO:0000256" key="1">
    <source>
        <dbReference type="ARBA" id="ARBA00022741"/>
    </source>
</evidence>
<evidence type="ECO:0000259" key="8">
    <source>
        <dbReference type="PROSITE" id="PS51192"/>
    </source>
</evidence>
<dbReference type="PROSITE" id="PS51194">
    <property type="entry name" value="HELICASE_CTER"/>
    <property type="match status" value="1"/>
</dbReference>
<dbReference type="RefSeq" id="WP_114956747.1">
    <property type="nucleotide sequence ID" value="NZ_JBHSJF010000006.1"/>
</dbReference>
<dbReference type="InterPro" id="IPR001650">
    <property type="entry name" value="Helicase_C-like"/>
</dbReference>
<evidence type="ECO:0000256" key="3">
    <source>
        <dbReference type="ARBA" id="ARBA00022806"/>
    </source>
</evidence>
<feature type="short sequence motif" description="Q motif" evidence="6">
    <location>
        <begin position="2"/>
        <end position="30"/>
    </location>
</feature>
<dbReference type="EC" id="3.6.4.-" evidence="11"/>
<keyword evidence="2 11" id="KW-0378">Hydrolase</keyword>
<comment type="similarity">
    <text evidence="5">Belongs to the DEAD box helicase family.</text>
</comment>
<gene>
    <name evidence="11" type="ORF">ACFPFW_13550</name>
</gene>
<evidence type="ECO:0000256" key="4">
    <source>
        <dbReference type="ARBA" id="ARBA00022840"/>
    </source>
</evidence>
<keyword evidence="4" id="KW-0067">ATP-binding</keyword>
<feature type="compositionally biased region" description="Basic and acidic residues" evidence="7">
    <location>
        <begin position="426"/>
        <end position="455"/>
    </location>
</feature>
<reference evidence="12" key="1">
    <citation type="journal article" date="2019" name="Int. J. Syst. Evol. Microbiol.">
        <title>The Global Catalogue of Microorganisms (GCM) 10K type strain sequencing project: providing services to taxonomists for standard genome sequencing and annotation.</title>
        <authorList>
            <consortium name="The Broad Institute Genomics Platform"/>
            <consortium name="The Broad Institute Genome Sequencing Center for Infectious Disease"/>
            <person name="Wu L."/>
            <person name="Ma J."/>
        </authorList>
    </citation>
    <scope>NUCLEOTIDE SEQUENCE [LARGE SCALE GENOMIC DNA]</scope>
    <source>
        <strain evidence="12">CGMCC 1.16444</strain>
    </source>
</reference>
<dbReference type="InterPro" id="IPR027417">
    <property type="entry name" value="P-loop_NTPase"/>
</dbReference>
<dbReference type="Pfam" id="PF00270">
    <property type="entry name" value="DEAD"/>
    <property type="match status" value="1"/>
</dbReference>
<dbReference type="Proteomes" id="UP001595796">
    <property type="component" value="Unassembled WGS sequence"/>
</dbReference>
<organism evidence="11 12">
    <name type="scientific">Flaviflagellibacter deserti</name>
    <dbReference type="NCBI Taxonomy" id="2267266"/>
    <lineage>
        <taxon>Bacteria</taxon>
        <taxon>Pseudomonadati</taxon>
        <taxon>Pseudomonadota</taxon>
        <taxon>Alphaproteobacteria</taxon>
        <taxon>Hyphomicrobiales</taxon>
        <taxon>Flaviflagellibacter</taxon>
    </lineage>
</organism>
<dbReference type="EMBL" id="JBHSJF010000006">
    <property type="protein sequence ID" value="MFC5069037.1"/>
    <property type="molecule type" value="Genomic_DNA"/>
</dbReference>
<dbReference type="InterPro" id="IPR044742">
    <property type="entry name" value="DEAD/DEAH_RhlB"/>
</dbReference>
<keyword evidence="3 11" id="KW-0347">Helicase</keyword>
<sequence>MTSFTDLGLNAHILAALSAEKYENPTPIQAQSIPHLMKGSDLLGIAQTGTGKTAAFALPILHRLAADKKPAQRRSCRALILSPTRELASQIAESFRVYGKGLGLSVAVIFGGVSAGPQVRALSAGIDILVATPGRLLDHLRGQMLRLDPVEIFVLDEADQMLDMGFIHDIKKIVAALPKSRQNLFFSATMPREIGALAADMLKNPVEVAVTPVAKTADRVEQKMAFVDNGEKRHLLARLLKENGMDRVLVFSRTKHGADKIAKHLEVEGIGAAAIHGNKSQGARERALASFKAGKTRALVATDIAARGIDVDGVTHVVNFDLPNVPESYVHRIGRTARAGAAGMAISFCSPDERPLLRDIERLIALTVPPLEGHEKAHEDFHTSRGGGSHHPGNQPQRTNQKRRGGRGRSQPGGNAHQQPGQHAQRSGEQKPHGHRHGEQRPHARSGEQRQERPAGGDLGGMRFMKPNGQRPNGQRPRQENRSS</sequence>
<dbReference type="SMART" id="SM00490">
    <property type="entry name" value="HELICc"/>
    <property type="match status" value="1"/>
</dbReference>
<dbReference type="SUPFAM" id="SSF52540">
    <property type="entry name" value="P-loop containing nucleoside triphosphate hydrolases"/>
    <property type="match status" value="1"/>
</dbReference>
<name>A0ABV9Z3B7_9HYPH</name>
<comment type="caution">
    <text evidence="11">The sequence shown here is derived from an EMBL/GenBank/DDBJ whole genome shotgun (WGS) entry which is preliminary data.</text>
</comment>